<dbReference type="KEGG" id="pmad:BAY61_18065"/>
<dbReference type="EMBL" id="FMZE01000010">
    <property type="protein sequence ID" value="SDD60578.1"/>
    <property type="molecule type" value="Genomic_DNA"/>
</dbReference>
<evidence type="ECO:0000313" key="2">
    <source>
        <dbReference type="Proteomes" id="UP000199494"/>
    </source>
</evidence>
<name>A0A222VRR5_9PSEU</name>
<dbReference type="AlphaFoldDB" id="A0A222VRR5"/>
<protein>
    <submittedName>
        <fullName evidence="1">Uncharacterized protein</fullName>
    </submittedName>
</protein>
<reference evidence="1 2" key="1">
    <citation type="submission" date="2016-10" db="EMBL/GenBank/DDBJ databases">
        <authorList>
            <person name="de Groot N.N."/>
        </authorList>
    </citation>
    <scope>NUCLEOTIDE SEQUENCE [LARGE SCALE GENOMIC DNA]</scope>
    <source>
        <strain evidence="1 2">CGMCC 4.5506</strain>
    </source>
</reference>
<accession>A0A222VRR5</accession>
<keyword evidence="2" id="KW-1185">Reference proteome</keyword>
<evidence type="ECO:0000313" key="1">
    <source>
        <dbReference type="EMBL" id="SDD60578.1"/>
    </source>
</evidence>
<dbReference type="Proteomes" id="UP000199494">
    <property type="component" value="Unassembled WGS sequence"/>
</dbReference>
<dbReference type="STRING" id="530584.SAMN05421630_110172"/>
<proteinExistence type="predicted"/>
<organism evidence="1 2">
    <name type="scientific">Prauserella marina</name>
    <dbReference type="NCBI Taxonomy" id="530584"/>
    <lineage>
        <taxon>Bacteria</taxon>
        <taxon>Bacillati</taxon>
        <taxon>Actinomycetota</taxon>
        <taxon>Actinomycetes</taxon>
        <taxon>Pseudonocardiales</taxon>
        <taxon>Pseudonocardiaceae</taxon>
        <taxon>Prauserella</taxon>
    </lineage>
</organism>
<dbReference type="OrthoDB" id="4164470at2"/>
<gene>
    <name evidence="1" type="ORF">SAMN05421630_110172</name>
</gene>
<sequence>MDAAESAFRLLCTGPAPLALDCAAIGHGLPRRRVTLIELRNLLLAKRTAKAARDAVWRQLVIAAQAHGAAWVLGAVGVGLPGLRRAAGKLMKDYTGDPDDIDSEVLAGFTARLKTIDPDAGSLAIRLMREAQIAGAKVRTAELDYATRTRPQWESFEPRQADRGHEDLVLAEAVRDGILTGEEASLILSTRLDDMRLHEVADQLGESYFRVFRARQRAESALISWLNARHTRKKAEICEQSQTPSAKNRPENPL</sequence>
<dbReference type="SUPFAM" id="SSF88659">
    <property type="entry name" value="Sigma3 and sigma4 domains of RNA polymerase sigma factors"/>
    <property type="match status" value="1"/>
</dbReference>
<dbReference type="InterPro" id="IPR013324">
    <property type="entry name" value="RNA_pol_sigma_r3/r4-like"/>
</dbReference>